<dbReference type="PANTHER" id="PTHR30006">
    <property type="entry name" value="THIAMINE-BINDING PERIPLASMIC PROTEIN-RELATED"/>
    <property type="match status" value="1"/>
</dbReference>
<dbReference type="PANTHER" id="PTHR30006:SF15">
    <property type="entry name" value="IRON-UTILIZATION PERIPLASMIC PROTEIN"/>
    <property type="match status" value="1"/>
</dbReference>
<dbReference type="PROSITE" id="PS51318">
    <property type="entry name" value="TAT"/>
    <property type="match status" value="1"/>
</dbReference>
<dbReference type="CDD" id="cd13543">
    <property type="entry name" value="PBP2_Fbp"/>
    <property type="match status" value="1"/>
</dbReference>
<comment type="caution">
    <text evidence="6">The sequence shown here is derived from an EMBL/GenBank/DDBJ whole genome shotgun (WGS) entry which is preliminary data.</text>
</comment>
<dbReference type="Pfam" id="PF13343">
    <property type="entry name" value="SBP_bac_6"/>
    <property type="match status" value="1"/>
</dbReference>
<evidence type="ECO:0000256" key="3">
    <source>
        <dbReference type="ARBA" id="ARBA00022729"/>
    </source>
</evidence>
<feature type="chain" id="PRO_5012829674" evidence="5">
    <location>
        <begin position="23"/>
        <end position="350"/>
    </location>
</feature>
<keyword evidence="4" id="KW-0408">Iron</keyword>
<reference evidence="6 7" key="1">
    <citation type="submission" date="2017-07" db="EMBL/GenBank/DDBJ databases">
        <title>Draft whole genome sequences of clinical Proprionibacteriaceae strains.</title>
        <authorList>
            <person name="Bernier A.-M."/>
            <person name="Bernard K."/>
            <person name="Domingo M.-C."/>
        </authorList>
    </citation>
    <scope>NUCLEOTIDE SEQUENCE [LARGE SCALE GENOMIC DNA]</scope>
    <source>
        <strain evidence="6 7">NML 030167</strain>
    </source>
</reference>
<keyword evidence="7" id="KW-1185">Reference proteome</keyword>
<evidence type="ECO:0000313" key="6">
    <source>
        <dbReference type="EMBL" id="OYO16693.1"/>
    </source>
</evidence>
<feature type="binding site" evidence="4">
    <location>
        <position position="54"/>
    </location>
    <ligand>
        <name>Fe cation</name>
        <dbReference type="ChEBI" id="CHEBI:24875"/>
    </ligand>
</feature>
<gene>
    <name evidence="6" type="ORF">CGZ94_03390</name>
</gene>
<proteinExistence type="inferred from homology"/>
<organism evidence="6 7">
    <name type="scientific">Enemella evansiae</name>
    <dbReference type="NCBI Taxonomy" id="2016499"/>
    <lineage>
        <taxon>Bacteria</taxon>
        <taxon>Bacillati</taxon>
        <taxon>Actinomycetota</taxon>
        <taxon>Actinomycetes</taxon>
        <taxon>Propionibacteriales</taxon>
        <taxon>Propionibacteriaceae</taxon>
        <taxon>Enemella</taxon>
    </lineage>
</organism>
<feature type="binding site" evidence="4">
    <location>
        <position position="238"/>
    </location>
    <ligand>
        <name>Fe cation</name>
        <dbReference type="ChEBI" id="CHEBI:24875"/>
    </ligand>
</feature>
<feature type="binding site" evidence="4">
    <location>
        <position position="102"/>
    </location>
    <ligand>
        <name>Fe cation</name>
        <dbReference type="ChEBI" id="CHEBI:24875"/>
    </ligand>
</feature>
<dbReference type="AlphaFoldDB" id="A0A255GQM8"/>
<evidence type="ECO:0000256" key="5">
    <source>
        <dbReference type="SAM" id="SignalP"/>
    </source>
</evidence>
<keyword evidence="4" id="KW-0479">Metal-binding</keyword>
<evidence type="ECO:0000256" key="1">
    <source>
        <dbReference type="ARBA" id="ARBA00008520"/>
    </source>
</evidence>
<dbReference type="GO" id="GO:0046872">
    <property type="term" value="F:metal ion binding"/>
    <property type="evidence" value="ECO:0007669"/>
    <property type="project" value="UniProtKB-KW"/>
</dbReference>
<keyword evidence="2" id="KW-0410">Iron transport</keyword>
<dbReference type="Proteomes" id="UP000215896">
    <property type="component" value="Unassembled WGS sequence"/>
</dbReference>
<dbReference type="GO" id="GO:0030288">
    <property type="term" value="C:outer membrane-bounded periplasmic space"/>
    <property type="evidence" value="ECO:0007669"/>
    <property type="project" value="TreeGrafter"/>
</dbReference>
<name>A0A255GQM8_9ACTN</name>
<evidence type="ECO:0000313" key="7">
    <source>
        <dbReference type="Proteomes" id="UP000215896"/>
    </source>
</evidence>
<dbReference type="SUPFAM" id="SSF53850">
    <property type="entry name" value="Periplasmic binding protein-like II"/>
    <property type="match status" value="1"/>
</dbReference>
<accession>A0A255GQM8</accession>
<dbReference type="Gene3D" id="3.40.190.10">
    <property type="entry name" value="Periplasmic binding protein-like II"/>
    <property type="match status" value="2"/>
</dbReference>
<dbReference type="PIRSF" id="PIRSF002825">
    <property type="entry name" value="CfbpA"/>
    <property type="match status" value="1"/>
</dbReference>
<comment type="similarity">
    <text evidence="1">Belongs to the bacterial solute-binding protein 1 family.</text>
</comment>
<dbReference type="RefSeq" id="WP_094359316.1">
    <property type="nucleotide sequence ID" value="NZ_NMVK01000023.1"/>
</dbReference>
<feature type="binding site" evidence="4">
    <location>
        <position position="239"/>
    </location>
    <ligand>
        <name>Fe cation</name>
        <dbReference type="ChEBI" id="CHEBI:24875"/>
    </ligand>
</feature>
<sequence length="350" mass="36512">MSQLSRRGLLGVLAASPVVALAACGGQTQTQPGAGAASGGGTPTGTITLYNAQHESLGKAWAEAFTKASGVKVEIRQGSDTEMSNQILKEGERSPADVFLTENSPAMVQVANAGLFAPVDAKVAANVPDTLRPGSGAWTGIAARATVFAYNPTKIPEAELPKSLLDLADPKWNGRWAASPTGADFQAIVSALLQLKGTQVTADWLTAMKAGSKPYKGNSTAMKAVNAGEVDGAVIYHYYWFGDQAKTKENSKNVKLHYFRNQDPGAFVSVSGGGVLKGAKNPTAANAFLAHITSVEGQAEMANYFEYPVNPQAKLAPGLVPIADLQPPTIDIDKLNGAEVTKLMTDAGLI</sequence>
<dbReference type="PROSITE" id="PS51257">
    <property type="entry name" value="PROKAR_LIPOPROTEIN"/>
    <property type="match status" value="1"/>
</dbReference>
<keyword evidence="2" id="KW-0406">Ion transport</keyword>
<dbReference type="InterPro" id="IPR006311">
    <property type="entry name" value="TAT_signal"/>
</dbReference>
<keyword evidence="2" id="KW-0813">Transport</keyword>
<protein>
    <submittedName>
        <fullName evidence="6">Iron ABC transporter substrate-binding protein</fullName>
    </submittedName>
</protein>
<dbReference type="GO" id="GO:0006826">
    <property type="term" value="P:iron ion transport"/>
    <property type="evidence" value="ECO:0007669"/>
    <property type="project" value="UniProtKB-KW"/>
</dbReference>
<feature type="signal peptide" evidence="5">
    <location>
        <begin position="1"/>
        <end position="22"/>
    </location>
</feature>
<keyword evidence="3 5" id="KW-0732">Signal</keyword>
<dbReference type="OrthoDB" id="9769567at2"/>
<evidence type="ECO:0000256" key="4">
    <source>
        <dbReference type="PIRSR" id="PIRSR002825-1"/>
    </source>
</evidence>
<dbReference type="EMBL" id="NMVO01000002">
    <property type="protein sequence ID" value="OYO16693.1"/>
    <property type="molecule type" value="Genomic_DNA"/>
</dbReference>
<dbReference type="InterPro" id="IPR026045">
    <property type="entry name" value="Ferric-bd"/>
</dbReference>
<evidence type="ECO:0000256" key="2">
    <source>
        <dbReference type="ARBA" id="ARBA00022496"/>
    </source>
</evidence>